<comment type="caution">
    <text evidence="3">The sequence shown here is derived from an EMBL/GenBank/DDBJ whole genome shotgun (WGS) entry which is preliminary data.</text>
</comment>
<feature type="compositionally biased region" description="Low complexity" evidence="1">
    <location>
        <begin position="32"/>
        <end position="66"/>
    </location>
</feature>
<sequence length="240" mass="24244">MRRQDTMVRLVGVLSCASAVLAMAACAADEPTSSSTASTVTVSQSDSPQSDSPASDPTAASTGPASDADAVSTGVAEEPTPATGGAPVMRFPRDANVNAADFFGPGAGINAYFFQSPSGNVRCGIDFDNPQVPSGCQALSSVRSSTGVTCLNRGNSVYSTQLISGAAVSKCVNQPIFVGGSGNPGQGTVGGRVLQYGQIISVGGTTCESSTTGISCWANSVGFTLSRDRNDTYDPGYGQR</sequence>
<accession>A0ABT1HAW4</accession>
<protein>
    <submittedName>
        <fullName evidence="3">Uncharacterized protein</fullName>
    </submittedName>
</protein>
<feature type="chain" id="PRO_5046388412" evidence="2">
    <location>
        <begin position="28"/>
        <end position="240"/>
    </location>
</feature>
<proteinExistence type="predicted"/>
<feature type="signal peptide" evidence="2">
    <location>
        <begin position="1"/>
        <end position="27"/>
    </location>
</feature>
<gene>
    <name evidence="3" type="ORF">LX13_001106</name>
</gene>
<dbReference type="PROSITE" id="PS51257">
    <property type="entry name" value="PROKAR_LIPOPROTEIN"/>
    <property type="match status" value="1"/>
</dbReference>
<keyword evidence="4" id="KW-1185">Reference proteome</keyword>
<dbReference type="Proteomes" id="UP001206895">
    <property type="component" value="Unassembled WGS sequence"/>
</dbReference>
<evidence type="ECO:0000313" key="4">
    <source>
        <dbReference type="Proteomes" id="UP001206895"/>
    </source>
</evidence>
<evidence type="ECO:0000256" key="1">
    <source>
        <dbReference type="SAM" id="MobiDB-lite"/>
    </source>
</evidence>
<feature type="region of interest" description="Disordered" evidence="1">
    <location>
        <begin position="32"/>
        <end position="89"/>
    </location>
</feature>
<dbReference type="RefSeq" id="WP_253660287.1">
    <property type="nucleotide sequence ID" value="NZ_BAAAJQ010000001.1"/>
</dbReference>
<reference evidence="3 4" key="1">
    <citation type="submission" date="2022-06" db="EMBL/GenBank/DDBJ databases">
        <title>Genomic Encyclopedia of Archaeal and Bacterial Type Strains, Phase II (KMG-II): from individual species to whole genera.</title>
        <authorList>
            <person name="Goeker M."/>
        </authorList>
    </citation>
    <scope>NUCLEOTIDE SEQUENCE [LARGE SCALE GENOMIC DNA]</scope>
    <source>
        <strain evidence="3 4">DSM 44693</strain>
    </source>
</reference>
<evidence type="ECO:0000256" key="2">
    <source>
        <dbReference type="SAM" id="SignalP"/>
    </source>
</evidence>
<keyword evidence="2" id="KW-0732">Signal</keyword>
<dbReference type="EMBL" id="JAMTCJ010000001">
    <property type="protein sequence ID" value="MCP2175299.1"/>
    <property type="molecule type" value="Genomic_DNA"/>
</dbReference>
<name>A0ABT1HAW4_9NOCA</name>
<evidence type="ECO:0000313" key="3">
    <source>
        <dbReference type="EMBL" id="MCP2175299.1"/>
    </source>
</evidence>
<organism evidence="3 4">
    <name type="scientific">Williamsia maris</name>
    <dbReference type="NCBI Taxonomy" id="72806"/>
    <lineage>
        <taxon>Bacteria</taxon>
        <taxon>Bacillati</taxon>
        <taxon>Actinomycetota</taxon>
        <taxon>Actinomycetes</taxon>
        <taxon>Mycobacteriales</taxon>
        <taxon>Nocardiaceae</taxon>
        <taxon>Williamsia</taxon>
    </lineage>
</organism>